<name>A0ABU5YD26_9FLAO</name>
<keyword evidence="3" id="KW-1185">Reference proteome</keyword>
<dbReference type="PANTHER" id="PTHR32305:SF15">
    <property type="entry name" value="PROTEIN RHSA-RELATED"/>
    <property type="match status" value="1"/>
</dbReference>
<dbReference type="Proteomes" id="UP001324270">
    <property type="component" value="Unassembled WGS sequence"/>
</dbReference>
<accession>A0ABU5YD26</accession>
<dbReference type="Gene3D" id="2.180.10.10">
    <property type="entry name" value="RHS repeat-associated core"/>
    <property type="match status" value="1"/>
</dbReference>
<organism evidence="2 3">
    <name type="scientific">Capnocytophaga gingivalis</name>
    <dbReference type="NCBI Taxonomy" id="1017"/>
    <lineage>
        <taxon>Bacteria</taxon>
        <taxon>Pseudomonadati</taxon>
        <taxon>Bacteroidota</taxon>
        <taxon>Flavobacteriia</taxon>
        <taxon>Flavobacteriales</taxon>
        <taxon>Flavobacteriaceae</taxon>
        <taxon>Capnocytophaga</taxon>
    </lineage>
</organism>
<gene>
    <name evidence="2" type="ORF">VJJ49_14355</name>
</gene>
<dbReference type="Pfam" id="PF18648">
    <property type="entry name" value="ADPRTs_Tse2"/>
    <property type="match status" value="1"/>
</dbReference>
<evidence type="ECO:0000259" key="1">
    <source>
        <dbReference type="Pfam" id="PF18648"/>
    </source>
</evidence>
<evidence type="ECO:0000313" key="3">
    <source>
        <dbReference type="Proteomes" id="UP001324270"/>
    </source>
</evidence>
<reference evidence="2 3" key="1">
    <citation type="submission" date="2023-12" db="EMBL/GenBank/DDBJ databases">
        <title>Genomic sequences of Capnocytophaga and Parvimonas strains.</title>
        <authorList>
            <person name="Watt R.M."/>
            <person name="Wang M."/>
            <person name="Yang T."/>
            <person name="Tong W.M."/>
        </authorList>
    </citation>
    <scope>NUCLEOTIDE SEQUENCE [LARGE SCALE GENOMIC DNA]</scope>
    <source>
        <strain evidence="2 3">CCUG 13156</strain>
    </source>
</reference>
<dbReference type="NCBIfam" id="TIGR03696">
    <property type="entry name" value="Rhs_assc_core"/>
    <property type="match status" value="1"/>
</dbReference>
<dbReference type="PRINTS" id="PR00394">
    <property type="entry name" value="RHSPROTEIN"/>
</dbReference>
<dbReference type="PANTHER" id="PTHR32305">
    <property type="match status" value="1"/>
</dbReference>
<comment type="caution">
    <text evidence="2">The sequence shown here is derived from an EMBL/GenBank/DDBJ whole genome shotgun (WGS) entry which is preliminary data.</text>
</comment>
<dbReference type="InterPro" id="IPR022385">
    <property type="entry name" value="Rhs_assc_core"/>
</dbReference>
<feature type="domain" description="Tse2 ADP-ribosyltransferase toxin" evidence="1">
    <location>
        <begin position="99"/>
        <end position="190"/>
    </location>
</feature>
<protein>
    <submittedName>
        <fullName evidence="2">RHS repeat-associated core domain-containing protein</fullName>
    </submittedName>
</protein>
<proteinExistence type="predicted"/>
<dbReference type="InterPro" id="IPR050708">
    <property type="entry name" value="T6SS_VgrG/RHS"/>
</dbReference>
<dbReference type="InterPro" id="IPR041018">
    <property type="entry name" value="ADPRTs_Tse2"/>
</dbReference>
<dbReference type="EMBL" id="JAYKBV010000035">
    <property type="protein sequence ID" value="MEB3041862.1"/>
    <property type="molecule type" value="Genomic_DNA"/>
</dbReference>
<evidence type="ECO:0000313" key="2">
    <source>
        <dbReference type="EMBL" id="MEB3041862.1"/>
    </source>
</evidence>
<sequence length="206" mass="23793">MWEREQDLYGNSRQGFAKENFRCPFKYQGQYYDSEVELCYNRFRYYHPETGRYISEDPIKLLGGFNVFAYVSDTNAWLDLLGLDKVVPVDVILFGSRNEPKPVREGKDIKVEEDGIVKSQKNKEKKTGKSAFSFPLENAPLTGHYHTIKAGTELPNGLEIINDGEPFGEHSKGHYTIYPTEDMLFEEFQKRVSSIETEYGGKKSYK</sequence>
<dbReference type="RefSeq" id="WP_323980327.1">
    <property type="nucleotide sequence ID" value="NZ_JAYKBV010000035.1"/>
</dbReference>